<reference evidence="5" key="2">
    <citation type="submission" date="2023-04" db="EMBL/GenBank/DDBJ databases">
        <authorList>
            <person name="Bruccoleri R.E."/>
            <person name="Oakeley E.J."/>
            <person name="Faust A.-M."/>
            <person name="Dessus-Babus S."/>
            <person name="Altorfer M."/>
            <person name="Burckhardt D."/>
            <person name="Oertli M."/>
            <person name="Naumann U."/>
            <person name="Petersen F."/>
            <person name="Wong J."/>
        </authorList>
    </citation>
    <scope>NUCLEOTIDE SEQUENCE</scope>
    <source>
        <strain evidence="5">GSM-AAB239-AS_SAM_17_03QT</strain>
        <tissue evidence="5">Leaf</tissue>
    </source>
</reference>
<name>A0AAX6E074_IRIPA</name>
<feature type="region of interest" description="Disordered" evidence="4">
    <location>
        <begin position="1"/>
        <end position="89"/>
    </location>
</feature>
<dbReference type="PANTHER" id="PTHR23160">
    <property type="entry name" value="SYNAPTONEMAL COMPLEX PROTEIN-RELATED"/>
    <property type="match status" value="1"/>
</dbReference>
<protein>
    <submittedName>
        <fullName evidence="5">WEB family protein, chloroplastic-like</fullName>
    </submittedName>
</protein>
<evidence type="ECO:0000256" key="4">
    <source>
        <dbReference type="SAM" id="MobiDB-lite"/>
    </source>
</evidence>
<dbReference type="EMBL" id="JANAVB010040820">
    <property type="protein sequence ID" value="KAJ6797371.1"/>
    <property type="molecule type" value="Genomic_DNA"/>
</dbReference>
<feature type="region of interest" description="Disordered" evidence="4">
    <location>
        <begin position="453"/>
        <end position="484"/>
    </location>
</feature>
<feature type="region of interest" description="Disordered" evidence="4">
    <location>
        <begin position="622"/>
        <end position="672"/>
    </location>
</feature>
<proteinExistence type="inferred from homology"/>
<dbReference type="GO" id="GO:0007131">
    <property type="term" value="P:reciprocal meiotic recombination"/>
    <property type="evidence" value="ECO:0007669"/>
    <property type="project" value="TreeGrafter"/>
</dbReference>
<reference evidence="5" key="1">
    <citation type="journal article" date="2023" name="GigaByte">
        <title>Genome assembly of the bearded iris, Iris pallida Lam.</title>
        <authorList>
            <person name="Bruccoleri R.E."/>
            <person name="Oakeley E.J."/>
            <person name="Faust A.M.E."/>
            <person name="Altorfer M."/>
            <person name="Dessus-Babus S."/>
            <person name="Burckhardt D."/>
            <person name="Oertli M."/>
            <person name="Naumann U."/>
            <person name="Petersen F."/>
            <person name="Wong J."/>
        </authorList>
    </citation>
    <scope>NUCLEOTIDE SEQUENCE</scope>
    <source>
        <strain evidence="5">GSM-AAB239-AS_SAM_17_03QT</strain>
    </source>
</reference>
<feature type="region of interest" description="Disordered" evidence="4">
    <location>
        <begin position="698"/>
        <end position="863"/>
    </location>
</feature>
<feature type="compositionally biased region" description="Acidic residues" evidence="4">
    <location>
        <begin position="793"/>
        <end position="803"/>
    </location>
</feature>
<evidence type="ECO:0000256" key="1">
    <source>
        <dbReference type="ARBA" id="ARBA00005485"/>
    </source>
</evidence>
<comment type="caution">
    <text evidence="5">The sequence shown here is derived from an EMBL/GenBank/DDBJ whole genome shotgun (WGS) entry which is preliminary data.</text>
</comment>
<evidence type="ECO:0000313" key="6">
    <source>
        <dbReference type="Proteomes" id="UP001140949"/>
    </source>
</evidence>
<evidence type="ECO:0000256" key="2">
    <source>
        <dbReference type="ARBA" id="ARBA00023054"/>
    </source>
</evidence>
<dbReference type="Pfam" id="PF05701">
    <property type="entry name" value="WEMBL"/>
    <property type="match status" value="1"/>
</dbReference>
<gene>
    <name evidence="5" type="ORF">M6B38_216835</name>
</gene>
<dbReference type="PANTHER" id="PTHR23160:SF20">
    <property type="entry name" value="OS02G0439200 PROTEIN"/>
    <property type="match status" value="1"/>
</dbReference>
<dbReference type="SUPFAM" id="SSF57997">
    <property type="entry name" value="Tropomyosin"/>
    <property type="match status" value="1"/>
</dbReference>
<dbReference type="InterPro" id="IPR008545">
    <property type="entry name" value="Web"/>
</dbReference>
<organism evidence="5 6">
    <name type="scientific">Iris pallida</name>
    <name type="common">Sweet iris</name>
    <dbReference type="NCBI Taxonomy" id="29817"/>
    <lineage>
        <taxon>Eukaryota</taxon>
        <taxon>Viridiplantae</taxon>
        <taxon>Streptophyta</taxon>
        <taxon>Embryophyta</taxon>
        <taxon>Tracheophyta</taxon>
        <taxon>Spermatophyta</taxon>
        <taxon>Magnoliopsida</taxon>
        <taxon>Liliopsida</taxon>
        <taxon>Asparagales</taxon>
        <taxon>Iridaceae</taxon>
        <taxon>Iridoideae</taxon>
        <taxon>Irideae</taxon>
        <taxon>Iris</taxon>
    </lineage>
</organism>
<sequence>MLPSKPKSGLTDAPNNKTPPPPANKVGKLVRAGSTGSARSTSGSPSPLKSSRVPTKSVDSKPAVDRRPTKTNTTPDRQARATKGSDLPAHVGAFQEDLKKVKEQLVAAQQEKARALEELEDARRLAEEASEKLREVLVAQKKAEESSDIARLRADELEQAGTEAARRREEWQKEFESVREQHASDVEALRSTTQELEALKQELELNAKAKASALARARDAVKSANANAEKVNFLSAEIRRLKSLLDLKLDSDNSETAGIIRKLDSEVDALKQELDTAKAVEDKLAVMEMLVERLSTEADEAKRAELASCRLVDDWKMKAEGLEGQLAEAKQSERSALDSLAVSKKQLEDCNASLQANESEISSLRRKVELLELKLGEADRSEKSSIETLASLMKQVEEANASLQDAESETAVYRGKVESLGIEVAEVKRAELRATEEAREWKNRAESIEAQLVESKRQEKSTTESLASLSKQLEERNSSLEGAESAASLRVKSLEIEVARCKQELAEAKQLLDAEHKEASNAEGFSEEKSQLMRELETARGEEEKAKKAMEGLASALHEVSAEAREAQERLFAKRVEFEDAYAQIEQLRSALKNTEENYEVMLDEARYEIVCLKKSIERFETEASDSKAQSEASTAKGWEEEVVEEDGTGMSEPTVAIANGEAAEAAKEDFLDDGENELLSISHENVELRTLKIEELSALPTEATAENSEENGELSNSEKEYDMLPNPKEIPVDDTNGSSADSKPKEENGNGNGNRNRQYLDEEEEEEPVEVEVQMLEGYRAPEKYRNLSTDMGEEEGSMDSDLDLKMESGSFDKTNGGLPSETAVDGSASPTKQQQQQQHLKKKKPLFQKFGSLLKKKNNHK</sequence>
<evidence type="ECO:0000256" key="3">
    <source>
        <dbReference type="SAM" id="Coils"/>
    </source>
</evidence>
<keyword evidence="2 3" id="KW-0175">Coiled coil</keyword>
<keyword evidence="6" id="KW-1185">Reference proteome</keyword>
<dbReference type="Proteomes" id="UP001140949">
    <property type="component" value="Unassembled WGS sequence"/>
</dbReference>
<accession>A0AAX6E074</accession>
<feature type="compositionally biased region" description="Basic and acidic residues" evidence="4">
    <location>
        <begin position="58"/>
        <end position="68"/>
    </location>
</feature>
<comment type="similarity">
    <text evidence="1">Belongs to the WEB family.</text>
</comment>
<dbReference type="AlphaFoldDB" id="A0AAX6E074"/>
<feature type="compositionally biased region" description="Acidic residues" evidence="4">
    <location>
        <begin position="762"/>
        <end position="771"/>
    </location>
</feature>
<feature type="coiled-coil region" evidence="3">
    <location>
        <begin position="91"/>
        <end position="220"/>
    </location>
</feature>
<feature type="compositionally biased region" description="Low complexity" evidence="4">
    <location>
        <begin position="31"/>
        <end position="51"/>
    </location>
</feature>
<evidence type="ECO:0000313" key="5">
    <source>
        <dbReference type="EMBL" id="KAJ6797371.1"/>
    </source>
</evidence>